<evidence type="ECO:0000313" key="3">
    <source>
        <dbReference type="EMBL" id="MBY6276498.1"/>
    </source>
</evidence>
<protein>
    <recommendedName>
        <fullName evidence="2">Nucleoside transporter/FeoB GTPase Gate domain-containing protein</fullName>
    </recommendedName>
</protein>
<reference evidence="3" key="1">
    <citation type="submission" date="2017-11" db="EMBL/GenBank/DDBJ databases">
        <title>Three new genomes from thermophilic consortium.</title>
        <authorList>
            <person name="Quaggio R."/>
            <person name="Amgarten D."/>
            <person name="Setubal J.C."/>
        </authorList>
    </citation>
    <scope>NUCLEOTIDE SEQUENCE</scope>
    <source>
        <strain evidence="3">ZCTH01-B2</strain>
    </source>
</reference>
<proteinExistence type="predicted"/>
<sequence>MDLAASVKQGTRAGLLVLWELAKVIVPAVMLIHVLEQSGWLDRISDWLGPVMGIFGLPGEAALALVSANLSTIYAGLGVTVALGLPARETTILAAMMMINHAAISETALVAKTGARAGWVLLARTVAMVVVALLLNWLLPGAGAS</sequence>
<organism evidence="3 4">
    <name type="scientific">Symbiobacterium thermophilum</name>
    <dbReference type="NCBI Taxonomy" id="2734"/>
    <lineage>
        <taxon>Bacteria</taxon>
        <taxon>Bacillati</taxon>
        <taxon>Bacillota</taxon>
        <taxon>Clostridia</taxon>
        <taxon>Eubacteriales</taxon>
        <taxon>Symbiobacteriaceae</taxon>
        <taxon>Symbiobacterium</taxon>
    </lineage>
</organism>
<keyword evidence="1" id="KW-0472">Membrane</keyword>
<evidence type="ECO:0000313" key="4">
    <source>
        <dbReference type="Proteomes" id="UP000732377"/>
    </source>
</evidence>
<dbReference type="Proteomes" id="UP000732377">
    <property type="component" value="Unassembled WGS sequence"/>
</dbReference>
<feature type="domain" description="Nucleoside transporter/FeoB GTPase Gate" evidence="2">
    <location>
        <begin position="19"/>
        <end position="111"/>
    </location>
</feature>
<evidence type="ECO:0000256" key="1">
    <source>
        <dbReference type="SAM" id="Phobius"/>
    </source>
</evidence>
<dbReference type="EMBL" id="PIUK01000085">
    <property type="protein sequence ID" value="MBY6276498.1"/>
    <property type="molecule type" value="Genomic_DNA"/>
</dbReference>
<dbReference type="AlphaFoldDB" id="A0A953I8U2"/>
<feature type="transmembrane region" description="Helical" evidence="1">
    <location>
        <begin position="117"/>
        <end position="139"/>
    </location>
</feature>
<feature type="transmembrane region" description="Helical" evidence="1">
    <location>
        <begin position="12"/>
        <end position="35"/>
    </location>
</feature>
<name>A0A953I8U2_SYMTR</name>
<dbReference type="OMA" id="WMLAKVI"/>
<keyword evidence="1" id="KW-1133">Transmembrane helix</keyword>
<feature type="transmembrane region" description="Helical" evidence="1">
    <location>
        <begin position="61"/>
        <end position="85"/>
    </location>
</feature>
<dbReference type="RefSeq" id="WP_011197350.1">
    <property type="nucleotide sequence ID" value="NZ_JACSIR010000197.1"/>
</dbReference>
<accession>A0A953I8U2</accession>
<gene>
    <name evidence="3" type="ORF">CWE10_09830</name>
</gene>
<comment type="caution">
    <text evidence="3">The sequence shown here is derived from an EMBL/GenBank/DDBJ whole genome shotgun (WGS) entry which is preliminary data.</text>
</comment>
<evidence type="ECO:0000259" key="2">
    <source>
        <dbReference type="Pfam" id="PF07670"/>
    </source>
</evidence>
<keyword evidence="1" id="KW-0812">Transmembrane</keyword>
<dbReference type="InterPro" id="IPR011642">
    <property type="entry name" value="Gate_dom"/>
</dbReference>
<dbReference type="Pfam" id="PF07670">
    <property type="entry name" value="Gate"/>
    <property type="match status" value="1"/>
</dbReference>